<gene>
    <name evidence="3" type="ORF">APLA_LOCUS14638</name>
    <name evidence="2" type="ORF">APLA_LOCUS9967</name>
</gene>
<organism evidence="2 5">
    <name type="scientific">Arctia plantaginis</name>
    <name type="common">Wood tiger moth</name>
    <name type="synonym">Phalaena plantaginis</name>
    <dbReference type="NCBI Taxonomy" id="874455"/>
    <lineage>
        <taxon>Eukaryota</taxon>
        <taxon>Metazoa</taxon>
        <taxon>Ecdysozoa</taxon>
        <taxon>Arthropoda</taxon>
        <taxon>Hexapoda</taxon>
        <taxon>Insecta</taxon>
        <taxon>Pterygota</taxon>
        <taxon>Neoptera</taxon>
        <taxon>Endopterygota</taxon>
        <taxon>Lepidoptera</taxon>
        <taxon>Glossata</taxon>
        <taxon>Ditrysia</taxon>
        <taxon>Noctuoidea</taxon>
        <taxon>Erebidae</taxon>
        <taxon>Arctiinae</taxon>
        <taxon>Arctia</taxon>
    </lineage>
</organism>
<dbReference type="Proteomes" id="UP000494256">
    <property type="component" value="Unassembled WGS sequence"/>
</dbReference>
<evidence type="ECO:0000313" key="3">
    <source>
        <dbReference type="EMBL" id="CAB3254822.1"/>
    </source>
</evidence>
<evidence type="ECO:0000313" key="4">
    <source>
        <dbReference type="Proteomes" id="UP000494106"/>
    </source>
</evidence>
<name>A0A8S1A7I9_ARCPL</name>
<reference evidence="4 5" key="1">
    <citation type="submission" date="2020-04" db="EMBL/GenBank/DDBJ databases">
        <authorList>
            <person name="Wallbank WR R."/>
            <person name="Pardo Diaz C."/>
            <person name="Kozak K."/>
            <person name="Martin S."/>
            <person name="Jiggins C."/>
            <person name="Moest M."/>
            <person name="Warren A I."/>
            <person name="Byers J.R.P. K."/>
            <person name="Montejo-Kovacevich G."/>
            <person name="Yen C E."/>
        </authorList>
    </citation>
    <scope>NUCLEOTIDE SEQUENCE [LARGE SCALE GENOMIC DNA]</scope>
</reference>
<protein>
    <submittedName>
        <fullName evidence="2">Uncharacterized protein</fullName>
    </submittedName>
</protein>
<feature type="region of interest" description="Disordered" evidence="1">
    <location>
        <begin position="1"/>
        <end position="28"/>
    </location>
</feature>
<keyword evidence="4" id="KW-1185">Reference proteome</keyword>
<dbReference type="EMBL" id="CADEBC010000568">
    <property type="protein sequence ID" value="CAB3254822.1"/>
    <property type="molecule type" value="Genomic_DNA"/>
</dbReference>
<evidence type="ECO:0000256" key="1">
    <source>
        <dbReference type="SAM" id="MobiDB-lite"/>
    </source>
</evidence>
<dbReference type="EMBL" id="CADEBD010000312">
    <property type="protein sequence ID" value="CAB3242430.1"/>
    <property type="molecule type" value="Genomic_DNA"/>
</dbReference>
<evidence type="ECO:0000313" key="5">
    <source>
        <dbReference type="Proteomes" id="UP000494256"/>
    </source>
</evidence>
<feature type="compositionally biased region" description="Polar residues" evidence="1">
    <location>
        <begin position="1"/>
        <end position="12"/>
    </location>
</feature>
<dbReference type="AlphaFoldDB" id="A0A8S1A7I9"/>
<proteinExistence type="predicted"/>
<accession>A0A8S1A7I9</accession>
<dbReference type="Proteomes" id="UP000494106">
    <property type="component" value="Unassembled WGS sequence"/>
</dbReference>
<comment type="caution">
    <text evidence="2">The sequence shown here is derived from an EMBL/GenBank/DDBJ whole genome shotgun (WGS) entry which is preliminary data.</text>
</comment>
<sequence length="99" mass="10658">MLKKIAQSQSTMVKLDRPICPSERQMPDVKTGQEFGAAGNCVNRKWAIDQLGRAGRGGVTRAEGRGAEARPVAVWAGGACRGRRAFPPGSRARSLPIHF</sequence>
<evidence type="ECO:0000313" key="2">
    <source>
        <dbReference type="EMBL" id="CAB3242430.1"/>
    </source>
</evidence>